<feature type="transmembrane region" description="Helical" evidence="7">
    <location>
        <begin position="60"/>
        <end position="81"/>
    </location>
</feature>
<evidence type="ECO:0000256" key="4">
    <source>
        <dbReference type="ARBA" id="ARBA00023136"/>
    </source>
</evidence>
<dbReference type="EMBL" id="JAUJDW010000062">
    <property type="protein sequence ID" value="KAK0644881.1"/>
    <property type="molecule type" value="Genomic_DNA"/>
</dbReference>
<organism evidence="9 10">
    <name type="scientific">Lasiodiplodia hormozganensis</name>
    <dbReference type="NCBI Taxonomy" id="869390"/>
    <lineage>
        <taxon>Eukaryota</taxon>
        <taxon>Fungi</taxon>
        <taxon>Dikarya</taxon>
        <taxon>Ascomycota</taxon>
        <taxon>Pezizomycotina</taxon>
        <taxon>Dothideomycetes</taxon>
        <taxon>Dothideomycetes incertae sedis</taxon>
        <taxon>Botryosphaeriales</taxon>
        <taxon>Botryosphaeriaceae</taxon>
        <taxon>Lasiodiplodia</taxon>
    </lineage>
</organism>
<keyword evidence="4 7" id="KW-0472">Membrane</keyword>
<evidence type="ECO:0000256" key="7">
    <source>
        <dbReference type="SAM" id="Phobius"/>
    </source>
</evidence>
<dbReference type="AlphaFoldDB" id="A0AA39Y2N7"/>
<proteinExistence type="inferred from homology"/>
<evidence type="ECO:0000256" key="2">
    <source>
        <dbReference type="ARBA" id="ARBA00022692"/>
    </source>
</evidence>
<evidence type="ECO:0000256" key="3">
    <source>
        <dbReference type="ARBA" id="ARBA00022989"/>
    </source>
</evidence>
<dbReference type="GO" id="GO:0016020">
    <property type="term" value="C:membrane"/>
    <property type="evidence" value="ECO:0007669"/>
    <property type="project" value="UniProtKB-SubCell"/>
</dbReference>
<evidence type="ECO:0000313" key="9">
    <source>
        <dbReference type="EMBL" id="KAK0644881.1"/>
    </source>
</evidence>
<name>A0AA39Y2N7_9PEZI</name>
<feature type="transmembrane region" description="Helical" evidence="7">
    <location>
        <begin position="227"/>
        <end position="245"/>
    </location>
</feature>
<keyword evidence="2 7" id="KW-0812">Transmembrane</keyword>
<feature type="transmembrane region" description="Helical" evidence="7">
    <location>
        <begin position="121"/>
        <end position="139"/>
    </location>
</feature>
<keyword evidence="3 7" id="KW-1133">Transmembrane helix</keyword>
<gene>
    <name evidence="9" type="ORF">DIS24_g8434</name>
</gene>
<evidence type="ECO:0000256" key="6">
    <source>
        <dbReference type="SAM" id="MobiDB-lite"/>
    </source>
</evidence>
<evidence type="ECO:0000259" key="8">
    <source>
        <dbReference type="Pfam" id="PF20684"/>
    </source>
</evidence>
<feature type="region of interest" description="Disordered" evidence="6">
    <location>
        <begin position="294"/>
        <end position="322"/>
    </location>
</feature>
<comment type="similarity">
    <text evidence="5">Belongs to the SAT4 family.</text>
</comment>
<protein>
    <recommendedName>
        <fullName evidence="8">Rhodopsin domain-containing protein</fullName>
    </recommendedName>
</protein>
<accession>A0AA39Y2N7</accession>
<feature type="transmembrane region" description="Helical" evidence="7">
    <location>
        <begin position="27"/>
        <end position="48"/>
    </location>
</feature>
<reference evidence="9" key="1">
    <citation type="submission" date="2023-06" db="EMBL/GenBank/DDBJ databases">
        <title>Multi-omics analyses reveal the molecular pathogenesis toolkit of Lasiodiplodia hormozganensis, a cross-kingdom pathogen.</title>
        <authorList>
            <person name="Felix C."/>
            <person name="Meneses R."/>
            <person name="Goncalves M.F.M."/>
            <person name="Tilleman L."/>
            <person name="Duarte A.S."/>
            <person name="Jorrin-Novo J.V."/>
            <person name="Van De Peer Y."/>
            <person name="Deforce D."/>
            <person name="Van Nieuwerburgh F."/>
            <person name="Esteves A.C."/>
            <person name="Alves A."/>
        </authorList>
    </citation>
    <scope>NUCLEOTIDE SEQUENCE</scope>
    <source>
        <strain evidence="9">CBS 339.90</strain>
    </source>
</reference>
<feature type="transmembrane region" description="Helical" evidence="7">
    <location>
        <begin position="265"/>
        <end position="287"/>
    </location>
</feature>
<dbReference type="Proteomes" id="UP001175001">
    <property type="component" value="Unassembled WGS sequence"/>
</dbReference>
<keyword evidence="10" id="KW-1185">Reference proteome</keyword>
<sequence>MAATQPLTGAAKQHAIDTSGLIHKQQWLVASWVMCGLALLTVAARIAMRFFTRRKLFLDDYFLLVAMPCVVVATSMLQWGADGLFLYKAVISDVPFVLDAADLNELTHVTIVTNVFVDTSWTAIFCVKFSFLALFRVLIKNVSTHLSRYFWCVVVITAVTWAFLVSEAFILCSKFGWASFGCTGAGSRLYTPLTAVVTVLDITTDVLVVTFPIFILRRARIDREQKIGLGAFLSLSIVMIIFATIRVLGAIRPGEPQLDVTWELFWQLMEACAAMMAASATVFRTIFLRRSGGSSSAPVPRGAGHAPLPSASDGPRSAAPPGAVVPTMTEIRSFMQREGLEDVERIG</sequence>
<feature type="domain" description="Rhodopsin" evidence="8">
    <location>
        <begin position="44"/>
        <end position="287"/>
    </location>
</feature>
<dbReference type="InterPro" id="IPR052337">
    <property type="entry name" value="SAT4-like"/>
</dbReference>
<dbReference type="InterPro" id="IPR049326">
    <property type="entry name" value="Rhodopsin_dom_fungi"/>
</dbReference>
<evidence type="ECO:0000256" key="5">
    <source>
        <dbReference type="ARBA" id="ARBA00038359"/>
    </source>
</evidence>
<feature type="transmembrane region" description="Helical" evidence="7">
    <location>
        <begin position="189"/>
        <end position="215"/>
    </location>
</feature>
<comment type="caution">
    <text evidence="9">The sequence shown here is derived from an EMBL/GenBank/DDBJ whole genome shotgun (WGS) entry which is preliminary data.</text>
</comment>
<dbReference type="PANTHER" id="PTHR33048:SF92">
    <property type="entry name" value="INTEGRAL MEMBRANE PROTEIN"/>
    <property type="match status" value="1"/>
</dbReference>
<evidence type="ECO:0000256" key="1">
    <source>
        <dbReference type="ARBA" id="ARBA00004141"/>
    </source>
</evidence>
<evidence type="ECO:0000313" key="10">
    <source>
        <dbReference type="Proteomes" id="UP001175001"/>
    </source>
</evidence>
<feature type="transmembrane region" description="Helical" evidence="7">
    <location>
        <begin position="151"/>
        <end position="177"/>
    </location>
</feature>
<dbReference type="Pfam" id="PF20684">
    <property type="entry name" value="Fung_rhodopsin"/>
    <property type="match status" value="1"/>
</dbReference>
<dbReference type="PANTHER" id="PTHR33048">
    <property type="entry name" value="PTH11-LIKE INTEGRAL MEMBRANE PROTEIN (AFU_ORTHOLOGUE AFUA_5G11245)"/>
    <property type="match status" value="1"/>
</dbReference>
<comment type="subcellular location">
    <subcellularLocation>
        <location evidence="1">Membrane</location>
        <topology evidence="1">Multi-pass membrane protein</topology>
    </subcellularLocation>
</comment>